<feature type="region of interest" description="Disordered" evidence="1">
    <location>
        <begin position="30"/>
        <end position="105"/>
    </location>
</feature>
<protein>
    <submittedName>
        <fullName evidence="3">Uncharacterized protein</fullName>
    </submittedName>
</protein>
<keyword evidence="4" id="KW-1185">Reference proteome</keyword>
<keyword evidence="2" id="KW-0472">Membrane</keyword>
<evidence type="ECO:0000313" key="3">
    <source>
        <dbReference type="EMBL" id="OSX75321.1"/>
    </source>
</evidence>
<feature type="compositionally biased region" description="Pro residues" evidence="1">
    <location>
        <begin position="65"/>
        <end position="76"/>
    </location>
</feature>
<reference evidence="3 4" key="1">
    <citation type="submission" date="2017-03" db="EMBL/GenBank/DDBJ databases">
        <title>WGS assembly of Porphyra umbilicalis.</title>
        <authorList>
            <person name="Brawley S.H."/>
            <person name="Blouin N.A."/>
            <person name="Ficko-Blean E."/>
            <person name="Wheeler G.L."/>
            <person name="Lohr M."/>
            <person name="Goodson H.V."/>
            <person name="Jenkins J.W."/>
            <person name="Blaby-Haas C.E."/>
            <person name="Helliwell K.E."/>
            <person name="Chan C."/>
            <person name="Marriage T."/>
            <person name="Bhattacharya D."/>
            <person name="Klein A.S."/>
            <person name="Badis Y."/>
            <person name="Brodie J."/>
            <person name="Cao Y."/>
            <person name="Collen J."/>
            <person name="Dittami S.M."/>
            <person name="Gachon C.M."/>
            <person name="Green B.R."/>
            <person name="Karpowicz S."/>
            <person name="Kim J.W."/>
            <person name="Kudahl U."/>
            <person name="Lin S."/>
            <person name="Michel G."/>
            <person name="Mittag M."/>
            <person name="Olson B.J."/>
            <person name="Pangilinan J."/>
            <person name="Peng Y."/>
            <person name="Qiu H."/>
            <person name="Shu S."/>
            <person name="Singer J.T."/>
            <person name="Smith A.G."/>
            <person name="Sprecher B.N."/>
            <person name="Wagner V."/>
            <person name="Wang W."/>
            <person name="Wang Z.-Y."/>
            <person name="Yan J."/>
            <person name="Yarish C."/>
            <person name="Zoeuner-Riek S."/>
            <person name="Zhuang Y."/>
            <person name="Zou Y."/>
            <person name="Lindquist E.A."/>
            <person name="Grimwood J."/>
            <person name="Barry K."/>
            <person name="Rokhsar D.S."/>
            <person name="Schmutz J."/>
            <person name="Stiller J.W."/>
            <person name="Grossman A.R."/>
            <person name="Prochnik S.E."/>
        </authorList>
    </citation>
    <scope>NUCLEOTIDE SEQUENCE [LARGE SCALE GENOMIC DNA]</scope>
    <source>
        <strain evidence="3">4086291</strain>
    </source>
</reference>
<evidence type="ECO:0000313" key="4">
    <source>
        <dbReference type="Proteomes" id="UP000218209"/>
    </source>
</evidence>
<gene>
    <name evidence="3" type="ORF">BU14_0242s0038</name>
</gene>
<feature type="transmembrane region" description="Helical" evidence="2">
    <location>
        <begin position="241"/>
        <end position="266"/>
    </location>
</feature>
<dbReference type="PANTHER" id="PTHR34548:SF2">
    <property type="entry name" value="PROTEIN TIC 21, CHLOROPLASTIC"/>
    <property type="match status" value="1"/>
</dbReference>
<keyword evidence="2" id="KW-1133">Transmembrane helix</keyword>
<feature type="transmembrane region" description="Helical" evidence="2">
    <location>
        <begin position="295"/>
        <end position="318"/>
    </location>
</feature>
<dbReference type="AlphaFoldDB" id="A0A1X6P373"/>
<evidence type="ECO:0000256" key="2">
    <source>
        <dbReference type="SAM" id="Phobius"/>
    </source>
</evidence>
<dbReference type="PANTHER" id="PTHR34548">
    <property type="entry name" value="PROTEIN TIC 21, CHLOROPLASTIC"/>
    <property type="match status" value="1"/>
</dbReference>
<accession>A0A1X6P373</accession>
<keyword evidence="2" id="KW-0812">Transmembrane</keyword>
<dbReference type="Proteomes" id="UP000218209">
    <property type="component" value="Unassembled WGS sequence"/>
</dbReference>
<feature type="compositionally biased region" description="Gly residues" evidence="1">
    <location>
        <begin position="78"/>
        <end position="87"/>
    </location>
</feature>
<name>A0A1X6P373_PORUM</name>
<dbReference type="InterPro" id="IPR022051">
    <property type="entry name" value="DUF3611"/>
</dbReference>
<feature type="compositionally biased region" description="Low complexity" evidence="1">
    <location>
        <begin position="88"/>
        <end position="105"/>
    </location>
</feature>
<sequence length="332" mass="32870">MAFISGALLPTPPPSAAGTHIRRCCWTAPSPAAARGRAPVSARRAATRCRPVARAGGGTGDLYPEPEPYVPPPPTVPGRGGDSGGAPQGTAPPAGADLWTSSPSSGGGAAAASSYGATAAASDVTTTPAAATAGVAFDTAAASASLWRFGWIAWWSQFILTVIAGVILVFSFAFPGVAVATSASKIGTLLAAVGVVTGLVSNVWTYGYTRLSLSLGRAAAAGGAAKAAADTAASIRKRLRVGVGLAMAGLTVSLLGVQAIVGTLLARLLSSGLGESYGTVRAIGRVPGGVQPVDILVVQAAANGMLGLVCALGVSLWLSTRIDKWARGIAAK</sequence>
<proteinExistence type="predicted"/>
<dbReference type="EMBL" id="KV918908">
    <property type="protein sequence ID" value="OSX75321.1"/>
    <property type="molecule type" value="Genomic_DNA"/>
</dbReference>
<feature type="transmembrane region" description="Helical" evidence="2">
    <location>
        <begin position="151"/>
        <end position="174"/>
    </location>
</feature>
<organism evidence="3 4">
    <name type="scientific">Porphyra umbilicalis</name>
    <name type="common">Purple laver</name>
    <name type="synonym">Red alga</name>
    <dbReference type="NCBI Taxonomy" id="2786"/>
    <lineage>
        <taxon>Eukaryota</taxon>
        <taxon>Rhodophyta</taxon>
        <taxon>Bangiophyceae</taxon>
        <taxon>Bangiales</taxon>
        <taxon>Bangiaceae</taxon>
        <taxon>Porphyra</taxon>
    </lineage>
</organism>
<feature type="compositionally biased region" description="Low complexity" evidence="1">
    <location>
        <begin position="30"/>
        <end position="44"/>
    </location>
</feature>
<dbReference type="Pfam" id="PF12263">
    <property type="entry name" value="DUF3611"/>
    <property type="match status" value="1"/>
</dbReference>
<dbReference type="OrthoDB" id="5900at2759"/>
<feature type="transmembrane region" description="Helical" evidence="2">
    <location>
        <begin position="186"/>
        <end position="205"/>
    </location>
</feature>
<evidence type="ECO:0000256" key="1">
    <source>
        <dbReference type="SAM" id="MobiDB-lite"/>
    </source>
</evidence>